<dbReference type="Proteomes" id="UP000218831">
    <property type="component" value="Unassembled WGS sequence"/>
</dbReference>
<dbReference type="SUPFAM" id="SSF53187">
    <property type="entry name" value="Zn-dependent exopeptidases"/>
    <property type="match status" value="1"/>
</dbReference>
<evidence type="ECO:0000256" key="3">
    <source>
        <dbReference type="ARBA" id="ARBA00022801"/>
    </source>
</evidence>
<dbReference type="InterPro" id="IPR050178">
    <property type="entry name" value="AspA/AstE_fam"/>
</dbReference>
<dbReference type="Pfam" id="PF24827">
    <property type="entry name" value="AstE_AspA_cat"/>
    <property type="match status" value="1"/>
</dbReference>
<accession>A0A2A2GBK3</accession>
<dbReference type="PANTHER" id="PTHR15162:SF7">
    <property type="entry name" value="SUCCINYLGLUTAMATE DESUCCINYLASE"/>
    <property type="match status" value="1"/>
</dbReference>
<evidence type="ECO:0000256" key="2">
    <source>
        <dbReference type="ARBA" id="ARBA00022723"/>
    </source>
</evidence>
<dbReference type="OrthoDB" id="1523003at2"/>
<reference evidence="6 7" key="1">
    <citation type="submission" date="2017-08" db="EMBL/GenBank/DDBJ databases">
        <title>Aliifodinibius alkalisoli sp. nov., isolated from saline alkaline soil.</title>
        <authorList>
            <person name="Liu D."/>
            <person name="Zhang G."/>
        </authorList>
    </citation>
    <scope>NUCLEOTIDE SEQUENCE [LARGE SCALE GENOMIC DNA]</scope>
    <source>
        <strain evidence="6 7">WN023</strain>
    </source>
</reference>
<dbReference type="InterPro" id="IPR055438">
    <property type="entry name" value="AstE_AspA_cat"/>
</dbReference>
<keyword evidence="4" id="KW-0862">Zinc</keyword>
<dbReference type="GO" id="GO:0005829">
    <property type="term" value="C:cytosol"/>
    <property type="evidence" value="ECO:0007669"/>
    <property type="project" value="TreeGrafter"/>
</dbReference>
<evidence type="ECO:0000259" key="5">
    <source>
        <dbReference type="Pfam" id="PF24827"/>
    </source>
</evidence>
<dbReference type="EMBL" id="NSKE01000005">
    <property type="protein sequence ID" value="PAU94182.1"/>
    <property type="molecule type" value="Genomic_DNA"/>
</dbReference>
<dbReference type="GO" id="GO:0016788">
    <property type="term" value="F:hydrolase activity, acting on ester bonds"/>
    <property type="evidence" value="ECO:0007669"/>
    <property type="project" value="InterPro"/>
</dbReference>
<feature type="domain" description="Succinylglutamate desuccinylase/Aspartoacylase catalytic" evidence="5">
    <location>
        <begin position="31"/>
        <end position="208"/>
    </location>
</feature>
<dbReference type="AlphaFoldDB" id="A0A2A2GBK3"/>
<dbReference type="PANTHER" id="PTHR15162">
    <property type="entry name" value="ASPARTOACYLASE"/>
    <property type="match status" value="1"/>
</dbReference>
<dbReference type="GO" id="GO:0046872">
    <property type="term" value="F:metal ion binding"/>
    <property type="evidence" value="ECO:0007669"/>
    <property type="project" value="UniProtKB-KW"/>
</dbReference>
<evidence type="ECO:0000256" key="4">
    <source>
        <dbReference type="ARBA" id="ARBA00022833"/>
    </source>
</evidence>
<evidence type="ECO:0000313" key="6">
    <source>
        <dbReference type="EMBL" id="PAU94182.1"/>
    </source>
</evidence>
<proteinExistence type="predicted"/>
<dbReference type="Gene3D" id="3.40.630.10">
    <property type="entry name" value="Zn peptidases"/>
    <property type="match status" value="1"/>
</dbReference>
<protein>
    <recommendedName>
        <fullName evidence="5">Succinylglutamate desuccinylase/Aspartoacylase catalytic domain-containing protein</fullName>
    </recommendedName>
</protein>
<evidence type="ECO:0000313" key="7">
    <source>
        <dbReference type="Proteomes" id="UP000218831"/>
    </source>
</evidence>
<organism evidence="6 7">
    <name type="scientific">Fodinibius salipaludis</name>
    <dbReference type="NCBI Taxonomy" id="2032627"/>
    <lineage>
        <taxon>Bacteria</taxon>
        <taxon>Pseudomonadati</taxon>
        <taxon>Balneolota</taxon>
        <taxon>Balneolia</taxon>
        <taxon>Balneolales</taxon>
        <taxon>Balneolaceae</taxon>
        <taxon>Fodinibius</taxon>
    </lineage>
</organism>
<comment type="cofactor">
    <cofactor evidence="1">
        <name>Zn(2+)</name>
        <dbReference type="ChEBI" id="CHEBI:29105"/>
    </cofactor>
</comment>
<keyword evidence="2" id="KW-0479">Metal-binding</keyword>
<comment type="caution">
    <text evidence="6">The sequence shown here is derived from an EMBL/GenBank/DDBJ whole genome shotgun (WGS) entry which is preliminary data.</text>
</comment>
<keyword evidence="3" id="KW-0378">Hydrolase</keyword>
<evidence type="ECO:0000256" key="1">
    <source>
        <dbReference type="ARBA" id="ARBA00001947"/>
    </source>
</evidence>
<gene>
    <name evidence="6" type="ORF">CK503_08185</name>
</gene>
<name>A0A2A2GBK3_9BACT</name>
<keyword evidence="7" id="KW-1185">Reference proteome</keyword>
<sequence length="320" mass="36400">MRRMRNPRKTNIATRKEGDRILGTIEGDPGGPTVVLVTGLHGNEFAGVEAAQNIFDMLDGIRPQINGRLIILRANLPALEHNVRYLDEDMNRLWFPSIIEKIRDTPEARIKSNERRQMKQLLPILDDIEERDDEPVVLADVHTFSAEGSMFSITSSDPRQRELLSNLYVPMVFGIEKSLRGTALGYYQNQGFISFGLEGGQHENELTEYNITASLLLLLHAVGAIEKQYVEKIKEYERHLKAHTRHLPVETELVYQHIIEPGDGFAMRPGYSNFQPIKKGEWLANDNEGKIIAQTDGYILMPLYQQQGNDGFFIIKENEG</sequence>